<reference evidence="6 7" key="1">
    <citation type="journal article" date="2024" name="BMC Genomics">
        <title>De novo assembly and annotation of Popillia japonica's genome with initial clues to its potential as an invasive pest.</title>
        <authorList>
            <person name="Cucini C."/>
            <person name="Boschi S."/>
            <person name="Funari R."/>
            <person name="Cardaioli E."/>
            <person name="Iannotti N."/>
            <person name="Marturano G."/>
            <person name="Paoli F."/>
            <person name="Bruttini M."/>
            <person name="Carapelli A."/>
            <person name="Frati F."/>
            <person name="Nardi F."/>
        </authorList>
    </citation>
    <scope>NUCLEOTIDE SEQUENCE [LARGE SCALE GENOMIC DNA]</scope>
    <source>
        <strain evidence="6">DMR45628</strain>
    </source>
</reference>
<dbReference type="InterPro" id="IPR011047">
    <property type="entry name" value="Quinoprotein_ADH-like_sf"/>
</dbReference>
<dbReference type="InterPro" id="IPR007148">
    <property type="entry name" value="SSU_processome_Utp12"/>
</dbReference>
<accession>A0AAW1MRI5</accession>
<evidence type="ECO:0000256" key="2">
    <source>
        <dbReference type="ARBA" id="ARBA00023242"/>
    </source>
</evidence>
<gene>
    <name evidence="6" type="ORF">QE152_g4904</name>
</gene>
<feature type="domain" description="Small-subunit processome Utp12" evidence="5">
    <location>
        <begin position="426"/>
        <end position="528"/>
    </location>
</feature>
<dbReference type="SUPFAM" id="SSF50998">
    <property type="entry name" value="Quinoprotein alcohol dehydrogenase-like"/>
    <property type="match status" value="1"/>
</dbReference>
<name>A0AAW1MRI5_POPJA</name>
<sequence length="598" mass="66396">MPSQFSSDGQYFAFLSNEGKLKIWNAVTGSFEQEYSPDYHLSCPCTCLQFINSNSSSNKVGSSPKKKKRESSETNTLYIVLGTTTGLLLGYSVANASVTFKINSKLNQEITCLSWNGGSTIYSSANHTVICWDLERQAVKEKWNCGNDKITAIKEIPGNKLIAASKIIRVVDISSKEIIWSFTGHSSNVCLLEYVSPKADSDAYFISGSVNDRLLNCWTLNDSNPEKNAIASFLMDDVAQSISIVVGSDSTTNMAALTRGGLVHIYQHMLNGKRNKPLKPKTTIQIASDTGQDVYPIPIMGAQFQKDLSLLICHGSSILLTFENITINTHEKLQCLVRSDPQTLKAAKQSEFSKFRSPLVNNSVQYLTPHTVTPSTSKRKPDGGSQEIPMEQRLENLTLTKTDITSKVPKVDNVAQLLVQGLHSKDKHILKSVLIRRDENVIRSTIRRLPMPAIVPLLQELTSYIQGKTAMSYTGSLWLKHLLQVHTALLLSNPQLSELLDPVLGSIQSRLLLQTPLSKLSGRLDLLMSQINRVNTQENNETDEAIISYVDKDSSDSETENMIQAESESENEWTEDESEENEKSDASEKQEEDSEMST</sequence>
<dbReference type="PANTHER" id="PTHR44267:SF1">
    <property type="entry name" value="WD REPEAT-CONTAINING PROTEIN 43"/>
    <property type="match status" value="1"/>
</dbReference>
<dbReference type="InterPro" id="IPR052414">
    <property type="entry name" value="U3_snoRNA-assoc_WDR"/>
</dbReference>
<dbReference type="Gene3D" id="2.130.10.10">
    <property type="entry name" value="YVTN repeat-like/Quinoprotein amine dehydrogenase"/>
    <property type="match status" value="1"/>
</dbReference>
<comment type="similarity">
    <text evidence="3">Belongs to the UTP5 family.</text>
</comment>
<dbReference type="GO" id="GO:0005730">
    <property type="term" value="C:nucleolus"/>
    <property type="evidence" value="ECO:0007669"/>
    <property type="project" value="UniProtKB-SubCell"/>
</dbReference>
<feature type="compositionally biased region" description="Acidic residues" evidence="4">
    <location>
        <begin position="567"/>
        <end position="580"/>
    </location>
</feature>
<evidence type="ECO:0000256" key="4">
    <source>
        <dbReference type="SAM" id="MobiDB-lite"/>
    </source>
</evidence>
<dbReference type="EMBL" id="JASPKY010000027">
    <property type="protein sequence ID" value="KAK9751599.1"/>
    <property type="molecule type" value="Genomic_DNA"/>
</dbReference>
<keyword evidence="2" id="KW-0539">Nucleus</keyword>
<feature type="region of interest" description="Disordered" evidence="4">
    <location>
        <begin position="369"/>
        <end position="389"/>
    </location>
</feature>
<dbReference type="GO" id="GO:0000462">
    <property type="term" value="P:maturation of SSU-rRNA from tricistronic rRNA transcript (SSU-rRNA, 5.8S rRNA, LSU-rRNA)"/>
    <property type="evidence" value="ECO:0007669"/>
    <property type="project" value="TreeGrafter"/>
</dbReference>
<comment type="caution">
    <text evidence="6">The sequence shown here is derived from an EMBL/GenBank/DDBJ whole genome shotgun (WGS) entry which is preliminary data.</text>
</comment>
<dbReference type="Pfam" id="PF04003">
    <property type="entry name" value="Utp12"/>
    <property type="match status" value="1"/>
</dbReference>
<evidence type="ECO:0000256" key="1">
    <source>
        <dbReference type="ARBA" id="ARBA00004604"/>
    </source>
</evidence>
<evidence type="ECO:0000259" key="5">
    <source>
        <dbReference type="Pfam" id="PF04003"/>
    </source>
</evidence>
<dbReference type="Proteomes" id="UP001458880">
    <property type="component" value="Unassembled WGS sequence"/>
</dbReference>
<organism evidence="6 7">
    <name type="scientific">Popillia japonica</name>
    <name type="common">Japanese beetle</name>
    <dbReference type="NCBI Taxonomy" id="7064"/>
    <lineage>
        <taxon>Eukaryota</taxon>
        <taxon>Metazoa</taxon>
        <taxon>Ecdysozoa</taxon>
        <taxon>Arthropoda</taxon>
        <taxon>Hexapoda</taxon>
        <taxon>Insecta</taxon>
        <taxon>Pterygota</taxon>
        <taxon>Neoptera</taxon>
        <taxon>Endopterygota</taxon>
        <taxon>Coleoptera</taxon>
        <taxon>Polyphaga</taxon>
        <taxon>Scarabaeiformia</taxon>
        <taxon>Scarabaeidae</taxon>
        <taxon>Rutelinae</taxon>
        <taxon>Popillia</taxon>
    </lineage>
</organism>
<comment type="subcellular location">
    <subcellularLocation>
        <location evidence="1">Nucleus</location>
        <location evidence="1">Nucleolus</location>
    </subcellularLocation>
</comment>
<keyword evidence="7" id="KW-1185">Reference proteome</keyword>
<evidence type="ECO:0000313" key="7">
    <source>
        <dbReference type="Proteomes" id="UP001458880"/>
    </source>
</evidence>
<evidence type="ECO:0000313" key="6">
    <source>
        <dbReference type="EMBL" id="KAK9751599.1"/>
    </source>
</evidence>
<proteinExistence type="inferred from homology"/>
<dbReference type="InterPro" id="IPR015943">
    <property type="entry name" value="WD40/YVTN_repeat-like_dom_sf"/>
</dbReference>
<protein>
    <submittedName>
        <fullName evidence="6">Dip2/Utp12 Family</fullName>
    </submittedName>
</protein>
<feature type="region of interest" description="Disordered" evidence="4">
    <location>
        <begin position="550"/>
        <end position="598"/>
    </location>
</feature>
<dbReference type="PANTHER" id="PTHR44267">
    <property type="entry name" value="WD REPEAT-CONTAINING PROTEIN 43"/>
    <property type="match status" value="1"/>
</dbReference>
<evidence type="ECO:0000256" key="3">
    <source>
        <dbReference type="ARBA" id="ARBA00038335"/>
    </source>
</evidence>
<dbReference type="AlphaFoldDB" id="A0AAW1MRI5"/>